<reference evidence="2 3" key="1">
    <citation type="journal article" date="2020" name="Biotechnol. Biofuels">
        <title>New insights from the biogas microbiome by comprehensive genome-resolved metagenomics of nearly 1600 species originating from multiple anaerobic digesters.</title>
        <authorList>
            <person name="Campanaro S."/>
            <person name="Treu L."/>
            <person name="Rodriguez-R L.M."/>
            <person name="Kovalovszki A."/>
            <person name="Ziels R.M."/>
            <person name="Maus I."/>
            <person name="Zhu X."/>
            <person name="Kougias P.G."/>
            <person name="Basile A."/>
            <person name="Luo G."/>
            <person name="Schluter A."/>
            <person name="Konstantinidis K.T."/>
            <person name="Angelidaki I."/>
        </authorList>
    </citation>
    <scope>NUCLEOTIDE SEQUENCE [LARGE SCALE GENOMIC DNA]</scope>
    <source>
        <strain evidence="2">AS27yjCOA_65</strain>
    </source>
</reference>
<dbReference type="GO" id="GO:0005524">
    <property type="term" value="F:ATP binding"/>
    <property type="evidence" value="ECO:0007669"/>
    <property type="project" value="InterPro"/>
</dbReference>
<dbReference type="Pfam" id="PF04851">
    <property type="entry name" value="ResIII"/>
    <property type="match status" value="1"/>
</dbReference>
<proteinExistence type="predicted"/>
<dbReference type="SMART" id="SM00491">
    <property type="entry name" value="HELICc2"/>
    <property type="match status" value="1"/>
</dbReference>
<dbReference type="GO" id="GO:0003677">
    <property type="term" value="F:DNA binding"/>
    <property type="evidence" value="ECO:0007669"/>
    <property type="project" value="InterPro"/>
</dbReference>
<dbReference type="AlphaFoldDB" id="A0A7X9IKW7"/>
<keyword evidence="2" id="KW-0378">Hydrolase</keyword>
<dbReference type="InterPro" id="IPR006555">
    <property type="entry name" value="ATP-dep_Helicase_C"/>
</dbReference>
<dbReference type="EMBL" id="JAAZON010000607">
    <property type="protein sequence ID" value="NMC64135.1"/>
    <property type="molecule type" value="Genomic_DNA"/>
</dbReference>
<feature type="domain" description="Helicase ATP-binding" evidence="1">
    <location>
        <begin position="46"/>
        <end position="224"/>
    </location>
</feature>
<keyword evidence="2" id="KW-0347">Helicase</keyword>
<evidence type="ECO:0000259" key="1">
    <source>
        <dbReference type="PROSITE" id="PS51192"/>
    </source>
</evidence>
<dbReference type="Proteomes" id="UP000524246">
    <property type="component" value="Unassembled WGS sequence"/>
</dbReference>
<sequence length="840" mass="95583">MVDFRKLREERKQSQVIHPIEIFRRLPKPSGINDLYTSQAEVLETWNTRRGERDIVIKLHTGGGKTLVGLLIAQSILNETNEPVLYLCSTRQLVEQTVAKSEEYGLPCVSYESGGTISEEFLAARKPLVCTYKALFNGKSKFGVIGTGKPIIKIGGIILDDAHVAYSLVREAFTIKIDRDNDPETYEFITNTFRKDFDDIGCMGTYDDIIDGAEKYGILEVPYWSLDNHKNEIVEKLRHLSSDSFVFPWPLIRDDIDICHMLISWQSVVITPFLPMMDKFPSFSNCPRRIYMSATIADDSSIIRTFDVDLNSVSNPITSRSLAGVGERMILIPELTKISANTFDLVRNFSKWIAENEDIGTVVLVPSNYQAELWDGFGTISVGSEEVLENIKKLIKRESSGPFVFANRYDGIDLPHDTCRLLILSGIPRGTSEYENYISTLFDGSILNNTLAQRIEQGIGRAVRGSGDFCVVLLSGKDLVTWLSTIRNLRFLTRITRAELEIGEQISGSIMTRDELYATIRKCLNRDDEWLRYHAETLADLSEPDPIVMVPLQNAEIEQRVLRLWRDGHHEKAINSIKNHLEITKEIEKETIGWMNQLSARIAFSWKKYELAVEFQSQAFANNRSLLKPLAESTYTRLIPSSNQSKSMVEKIIKYQFRRGYLTYFENLITHLVPEASSNQFEQALANLGDCLGFTTERPEKSFGKGPDVLWLLNEKDALIIEAKSKKEKENPLTKSEHGQLLVSEQWFINEYPEMEGVRVSLHPNRKSTDNAVAEVTRVLTLEKLNILISNTRQVLSKLCNSLEARDQLIILCDELLIQHKLSSQDLINDYLEFFEVVSS</sequence>
<gene>
    <name evidence="2" type="ORF">GYA55_13305</name>
</gene>
<dbReference type="InterPro" id="IPR006935">
    <property type="entry name" value="Helicase/UvrB_N"/>
</dbReference>
<accession>A0A7X9IKW7</accession>
<comment type="caution">
    <text evidence="2">The sequence shown here is derived from an EMBL/GenBank/DDBJ whole genome shotgun (WGS) entry which is preliminary data.</text>
</comment>
<dbReference type="GO" id="GO:0006139">
    <property type="term" value="P:nucleobase-containing compound metabolic process"/>
    <property type="evidence" value="ECO:0007669"/>
    <property type="project" value="InterPro"/>
</dbReference>
<organism evidence="2 3">
    <name type="scientific">SAR324 cluster bacterium</name>
    <dbReference type="NCBI Taxonomy" id="2024889"/>
    <lineage>
        <taxon>Bacteria</taxon>
        <taxon>Deltaproteobacteria</taxon>
        <taxon>SAR324 cluster</taxon>
    </lineage>
</organism>
<dbReference type="SMART" id="SM00487">
    <property type="entry name" value="DEXDc"/>
    <property type="match status" value="1"/>
</dbReference>
<dbReference type="GO" id="GO:0004386">
    <property type="term" value="F:helicase activity"/>
    <property type="evidence" value="ECO:0007669"/>
    <property type="project" value="UniProtKB-KW"/>
</dbReference>
<dbReference type="Gene3D" id="3.40.50.300">
    <property type="entry name" value="P-loop containing nucleotide triphosphate hydrolases"/>
    <property type="match status" value="2"/>
</dbReference>
<dbReference type="SUPFAM" id="SSF52540">
    <property type="entry name" value="P-loop containing nucleoside triphosphate hydrolases"/>
    <property type="match status" value="2"/>
</dbReference>
<dbReference type="GO" id="GO:0016818">
    <property type="term" value="F:hydrolase activity, acting on acid anhydrides, in phosphorus-containing anhydrides"/>
    <property type="evidence" value="ECO:0007669"/>
    <property type="project" value="InterPro"/>
</dbReference>
<keyword evidence="2" id="KW-0547">Nucleotide-binding</keyword>
<keyword evidence="2" id="KW-0067">ATP-binding</keyword>
<protein>
    <submittedName>
        <fullName evidence="2">DEAD/DEAH box helicase family protein</fullName>
    </submittedName>
</protein>
<evidence type="ECO:0000313" key="2">
    <source>
        <dbReference type="EMBL" id="NMC64135.1"/>
    </source>
</evidence>
<dbReference type="PROSITE" id="PS51192">
    <property type="entry name" value="HELICASE_ATP_BIND_1"/>
    <property type="match status" value="1"/>
</dbReference>
<name>A0A7X9IKW7_9DELT</name>
<dbReference type="InterPro" id="IPR027417">
    <property type="entry name" value="P-loop_NTPase"/>
</dbReference>
<evidence type="ECO:0000313" key="3">
    <source>
        <dbReference type="Proteomes" id="UP000524246"/>
    </source>
</evidence>
<dbReference type="InterPro" id="IPR014001">
    <property type="entry name" value="Helicase_ATP-bd"/>
</dbReference>